<feature type="transmembrane region" description="Helical" evidence="5">
    <location>
        <begin position="41"/>
        <end position="60"/>
    </location>
</feature>
<gene>
    <name evidence="7" type="ORF">STRTUCAR8_05526</name>
</gene>
<keyword evidence="4 5" id="KW-0472">Membrane</keyword>
<sequence>MKSLLPSKPRTTEAALRTEAAGVTETSGAVTPGPLASFARFVLCGGGVGLLSSGAVALLAAAMPWALANALITVASTILCTELHARFTFGAGRRAGWRQHWQSAGSATAAYVVTCAAMFVLHLVQSSPGMLTEQIVYLSASGLAGTGRFLVLRLFVFAAGPNKPARRDIRRAPALKGIGTLRTSPRLAVS</sequence>
<dbReference type="AlphaFoldDB" id="L7F295"/>
<name>L7F295_STRT8</name>
<feature type="domain" description="GtrA/DPMS transmembrane" evidence="6">
    <location>
        <begin position="40"/>
        <end position="157"/>
    </location>
</feature>
<evidence type="ECO:0000313" key="7">
    <source>
        <dbReference type="EMBL" id="ELP65432.1"/>
    </source>
</evidence>
<evidence type="ECO:0000256" key="2">
    <source>
        <dbReference type="ARBA" id="ARBA00022692"/>
    </source>
</evidence>
<dbReference type="EMBL" id="AEJB01000382">
    <property type="protein sequence ID" value="ELP65432.1"/>
    <property type="molecule type" value="Genomic_DNA"/>
</dbReference>
<keyword evidence="2 5" id="KW-0812">Transmembrane</keyword>
<feature type="transmembrane region" description="Helical" evidence="5">
    <location>
        <begin position="106"/>
        <end position="124"/>
    </location>
</feature>
<dbReference type="GO" id="GO:0000271">
    <property type="term" value="P:polysaccharide biosynthetic process"/>
    <property type="evidence" value="ECO:0007669"/>
    <property type="project" value="InterPro"/>
</dbReference>
<keyword evidence="8" id="KW-1185">Reference proteome</keyword>
<dbReference type="Proteomes" id="UP000010931">
    <property type="component" value="Unassembled WGS sequence"/>
</dbReference>
<dbReference type="InterPro" id="IPR007267">
    <property type="entry name" value="GtrA_DPMS_TM"/>
</dbReference>
<dbReference type="RefSeq" id="WP_006379508.1">
    <property type="nucleotide sequence ID" value="NZ_AEJB01000382.1"/>
</dbReference>
<keyword evidence="3 5" id="KW-1133">Transmembrane helix</keyword>
<dbReference type="STRING" id="85558.T45_01272"/>
<evidence type="ECO:0000256" key="5">
    <source>
        <dbReference type="SAM" id="Phobius"/>
    </source>
</evidence>
<organism evidence="7 8">
    <name type="scientific">Streptomyces turgidiscabies (strain Car8)</name>
    <dbReference type="NCBI Taxonomy" id="698760"/>
    <lineage>
        <taxon>Bacteria</taxon>
        <taxon>Bacillati</taxon>
        <taxon>Actinomycetota</taxon>
        <taxon>Actinomycetes</taxon>
        <taxon>Kitasatosporales</taxon>
        <taxon>Streptomycetaceae</taxon>
        <taxon>Streptomyces</taxon>
    </lineage>
</organism>
<dbReference type="GeneID" id="97399408"/>
<reference evidence="7 8" key="1">
    <citation type="journal article" date="2011" name="Plasmid">
        <title>Streptomyces turgidiscabies Car8 contains a modular pathogenicity island that shares virulence genes with other actinobacterial plant pathogens.</title>
        <authorList>
            <person name="Huguet-Tapia J.C."/>
            <person name="Badger J.H."/>
            <person name="Loria R."/>
            <person name="Pettis G.S."/>
        </authorList>
    </citation>
    <scope>NUCLEOTIDE SEQUENCE [LARGE SCALE GENOMIC DNA]</scope>
    <source>
        <strain evidence="7 8">Car8</strain>
    </source>
</reference>
<feature type="transmembrane region" description="Helical" evidence="5">
    <location>
        <begin position="136"/>
        <end position="160"/>
    </location>
</feature>
<proteinExistence type="predicted"/>
<evidence type="ECO:0000256" key="4">
    <source>
        <dbReference type="ARBA" id="ARBA00023136"/>
    </source>
</evidence>
<evidence type="ECO:0000256" key="3">
    <source>
        <dbReference type="ARBA" id="ARBA00022989"/>
    </source>
</evidence>
<comment type="caution">
    <text evidence="7">The sequence shown here is derived from an EMBL/GenBank/DDBJ whole genome shotgun (WGS) entry which is preliminary data.</text>
</comment>
<protein>
    <recommendedName>
        <fullName evidence="6">GtrA/DPMS transmembrane domain-containing protein</fullName>
    </recommendedName>
</protein>
<dbReference type="PATRIC" id="fig|698760.3.peg.5742"/>
<dbReference type="Pfam" id="PF04138">
    <property type="entry name" value="GtrA_DPMS_TM"/>
    <property type="match status" value="1"/>
</dbReference>
<evidence type="ECO:0000259" key="6">
    <source>
        <dbReference type="Pfam" id="PF04138"/>
    </source>
</evidence>
<evidence type="ECO:0000256" key="1">
    <source>
        <dbReference type="ARBA" id="ARBA00004141"/>
    </source>
</evidence>
<dbReference type="GO" id="GO:0016020">
    <property type="term" value="C:membrane"/>
    <property type="evidence" value="ECO:0007669"/>
    <property type="project" value="UniProtKB-SubCell"/>
</dbReference>
<evidence type="ECO:0000313" key="8">
    <source>
        <dbReference type="Proteomes" id="UP000010931"/>
    </source>
</evidence>
<comment type="subcellular location">
    <subcellularLocation>
        <location evidence="1">Membrane</location>
        <topology evidence="1">Multi-pass membrane protein</topology>
    </subcellularLocation>
</comment>
<feature type="transmembrane region" description="Helical" evidence="5">
    <location>
        <begin position="66"/>
        <end position="85"/>
    </location>
</feature>
<accession>L7F295</accession>